<dbReference type="AlphaFoldDB" id="A0A160P8X0"/>
<dbReference type="EMBL" id="AP017424">
    <property type="protein sequence ID" value="BAU87856.1"/>
    <property type="molecule type" value="Genomic_DNA"/>
</dbReference>
<reference evidence="5 6" key="1">
    <citation type="journal article" date="2016" name="Genome Announc.">
        <title>Complete Genome Sequence of Thiostrepton-Producing Streptomyces laurentii ATCC 31255.</title>
        <authorList>
            <person name="Doi K."/>
            <person name="Fujino Y."/>
            <person name="Nagayoshi Y."/>
            <person name="Ohshima T."/>
            <person name="Ogata S."/>
        </authorList>
    </citation>
    <scope>NUCLEOTIDE SEQUENCE [LARGE SCALE GENOMIC DNA]</scope>
    <source>
        <strain evidence="5 6">ATCC 31255</strain>
    </source>
</reference>
<name>A0A160P8X0_STRLU</name>
<dbReference type="InterPro" id="IPR031107">
    <property type="entry name" value="Small_HSP"/>
</dbReference>
<dbReference type="Gene3D" id="2.60.40.790">
    <property type="match status" value="1"/>
</dbReference>
<dbReference type="PANTHER" id="PTHR11527">
    <property type="entry name" value="HEAT-SHOCK PROTEIN 20 FAMILY MEMBER"/>
    <property type="match status" value="1"/>
</dbReference>
<dbReference type="InterPro" id="IPR002068">
    <property type="entry name" value="A-crystallin/Hsp20_dom"/>
</dbReference>
<evidence type="ECO:0000256" key="3">
    <source>
        <dbReference type="SAM" id="MobiDB-lite"/>
    </source>
</evidence>
<dbReference type="PROSITE" id="PS01031">
    <property type="entry name" value="SHSP"/>
    <property type="match status" value="1"/>
</dbReference>
<accession>A0A160P8X0</accession>
<proteinExistence type="inferred from homology"/>
<organism evidence="5 6">
    <name type="scientific">Streptomyces laurentii</name>
    <dbReference type="NCBI Taxonomy" id="39478"/>
    <lineage>
        <taxon>Bacteria</taxon>
        <taxon>Bacillati</taxon>
        <taxon>Actinomycetota</taxon>
        <taxon>Actinomycetes</taxon>
        <taxon>Kitasatosporales</taxon>
        <taxon>Streptomycetaceae</taxon>
        <taxon>Streptomyces</taxon>
    </lineage>
</organism>
<feature type="compositionally biased region" description="Low complexity" evidence="3">
    <location>
        <begin position="163"/>
        <end position="172"/>
    </location>
</feature>
<gene>
    <name evidence="5" type="ORF">SLA_6990</name>
</gene>
<evidence type="ECO:0000259" key="4">
    <source>
        <dbReference type="PROSITE" id="PS01031"/>
    </source>
</evidence>
<dbReference type="SUPFAM" id="SSF49764">
    <property type="entry name" value="HSP20-like chaperones"/>
    <property type="match status" value="1"/>
</dbReference>
<dbReference type="RefSeq" id="WP_359874817.1">
    <property type="nucleotide sequence ID" value="NZ_JBEYHT010000009.1"/>
</dbReference>
<evidence type="ECO:0000256" key="2">
    <source>
        <dbReference type="RuleBase" id="RU003616"/>
    </source>
</evidence>
<evidence type="ECO:0000313" key="6">
    <source>
        <dbReference type="Proteomes" id="UP000217676"/>
    </source>
</evidence>
<sequence length="172" mass="19155">MTRHDREHGHPALPDFDDWFARSFPGLPGWRPASAAHSIPVEITRRDGVFVLRAELPGTDPDHDIAITVDDNLLTVTAEHPETEEDKEHSEFRYGSFRRTVRLPAAIPADAVDASYADGILTIRVPLPDENTSTARTVPVRRVNRSDASRTRPEHHGGGGERPGTTTSRRPW</sequence>
<dbReference type="Proteomes" id="UP000217676">
    <property type="component" value="Chromosome"/>
</dbReference>
<feature type="domain" description="SHSP" evidence="4">
    <location>
        <begin position="32"/>
        <end position="143"/>
    </location>
</feature>
<protein>
    <submittedName>
        <fullName evidence="5">Heat shock protein hsp20</fullName>
    </submittedName>
</protein>
<feature type="region of interest" description="Disordered" evidence="3">
    <location>
        <begin position="130"/>
        <end position="172"/>
    </location>
</feature>
<feature type="compositionally biased region" description="Basic and acidic residues" evidence="3">
    <location>
        <begin position="144"/>
        <end position="159"/>
    </location>
</feature>
<dbReference type="CDD" id="cd06464">
    <property type="entry name" value="ACD_sHsps-like"/>
    <property type="match status" value="1"/>
</dbReference>
<evidence type="ECO:0000256" key="1">
    <source>
        <dbReference type="PROSITE-ProRule" id="PRU00285"/>
    </source>
</evidence>
<keyword evidence="5" id="KW-0346">Stress response</keyword>
<keyword evidence="6" id="KW-1185">Reference proteome</keyword>
<comment type="similarity">
    <text evidence="1 2">Belongs to the small heat shock protein (HSP20) family.</text>
</comment>
<dbReference type="Pfam" id="PF00011">
    <property type="entry name" value="HSP20"/>
    <property type="match status" value="1"/>
</dbReference>
<dbReference type="KEGG" id="slau:SLA_6990"/>
<evidence type="ECO:0000313" key="5">
    <source>
        <dbReference type="EMBL" id="BAU87856.1"/>
    </source>
</evidence>
<dbReference type="InterPro" id="IPR008978">
    <property type="entry name" value="HSP20-like_chaperone"/>
</dbReference>